<dbReference type="Gene3D" id="2.10.270.20">
    <property type="match status" value="2"/>
</dbReference>
<dbReference type="Pfam" id="PF01473">
    <property type="entry name" value="Choline_bind_1"/>
    <property type="match status" value="4"/>
</dbReference>
<protein>
    <submittedName>
        <fullName evidence="4">Cell wall-binding protein</fullName>
    </submittedName>
</protein>
<reference evidence="4" key="1">
    <citation type="submission" date="2019-07" db="EMBL/GenBank/DDBJ databases">
        <title>Phylogenomic Reclassification of ATCC Bacillus Strains and Various Taxa within the Genus Bacillus.</title>
        <authorList>
            <person name="Riojas M.A."/>
            <person name="Frank A.M."/>
            <person name="Fenn S.L."/>
            <person name="King S.P."/>
            <person name="Brower S.M."/>
            <person name="Hazbon M.H."/>
        </authorList>
    </citation>
    <scope>NUCLEOTIDE SEQUENCE</scope>
    <source>
        <strain evidence="4">NR-12239</strain>
    </source>
</reference>
<dbReference type="Pfam" id="PF19127">
    <property type="entry name" value="Choline_bind_3"/>
    <property type="match status" value="1"/>
</dbReference>
<sequence length="394" mass="45497">MKRMIASICVAGSLLIAPIQSFAEVKTGGNQQIVVKDGWVFEQNNWYYYVNNVPANGWKKIQGTWYYFESNGVMKTGWYFDGTNWFYMNSNGGMETGWKKIQGTWYYFESNGVMKIDWYFDGMNWFYMNSNGGMETGWKKIQGTWYYFESNGVMKTDWYFDGTNWFYMNSNGGMEIGWNKIGGAWYYFENSGVWVASNDADYLYTIGENQQLILVTANDYGTSKAEIQTFEKRNNKWYPVYAAMQGYIGRDGFAYTMEEGGKSSPRGKYTIGTAFGRYGNPGTKLPYRQITSNDVWVDDSNSPLYNTWQQKPANDRWSSAENMNIPQYDYGFVINYNTERIAGAGSAIFFHISDMYTYGCTATSRENVLSVLRWLNPAKSPVIVQTPESELKYY</sequence>
<dbReference type="EMBL" id="VLYX01000024">
    <property type="protein sequence ID" value="MDR4327975.1"/>
    <property type="molecule type" value="Genomic_DNA"/>
</dbReference>
<evidence type="ECO:0000256" key="2">
    <source>
        <dbReference type="PROSITE-ProRule" id="PRU00591"/>
    </source>
</evidence>
<feature type="chain" id="PRO_5044472279" evidence="3">
    <location>
        <begin position="24"/>
        <end position="394"/>
    </location>
</feature>
<dbReference type="PROSITE" id="PS51170">
    <property type="entry name" value="CW"/>
    <property type="match status" value="6"/>
</dbReference>
<evidence type="ECO:0000313" key="4">
    <source>
        <dbReference type="EMBL" id="MDR4327975.1"/>
    </source>
</evidence>
<organism evidence="4 5">
    <name type="scientific">Bacillus pseudomycoides</name>
    <dbReference type="NCBI Taxonomy" id="64104"/>
    <lineage>
        <taxon>Bacteria</taxon>
        <taxon>Bacillati</taxon>
        <taxon>Bacillota</taxon>
        <taxon>Bacilli</taxon>
        <taxon>Bacillales</taxon>
        <taxon>Bacillaceae</taxon>
        <taxon>Bacillus</taxon>
        <taxon>Bacillus cereus group</taxon>
    </lineage>
</organism>
<dbReference type="PANTHER" id="PTHR38589">
    <property type="entry name" value="BLR0621 PROTEIN"/>
    <property type="match status" value="1"/>
</dbReference>
<accession>A0AAJ3R8V5</accession>
<keyword evidence="3" id="KW-0732">Signal</keyword>
<dbReference type="RefSeq" id="WP_098188187.1">
    <property type="nucleotide sequence ID" value="NZ_JARMBS010000047.1"/>
</dbReference>
<feature type="repeat" description="Cell wall-binding" evidence="2">
    <location>
        <begin position="135"/>
        <end position="154"/>
    </location>
</feature>
<evidence type="ECO:0000256" key="3">
    <source>
        <dbReference type="SAM" id="SignalP"/>
    </source>
</evidence>
<feature type="repeat" description="Cell wall-binding" evidence="2">
    <location>
        <begin position="55"/>
        <end position="74"/>
    </location>
</feature>
<dbReference type="AlphaFoldDB" id="A0AAJ3R8V5"/>
<gene>
    <name evidence="4" type="ORF">FOS08_19260</name>
</gene>
<comment type="caution">
    <text evidence="4">The sequence shown here is derived from an EMBL/GenBank/DDBJ whole genome shotgun (WGS) entry which is preliminary data.</text>
</comment>
<dbReference type="PANTHER" id="PTHR38589:SF1">
    <property type="entry name" value="BLR0621 PROTEIN"/>
    <property type="match status" value="1"/>
</dbReference>
<proteinExistence type="predicted"/>
<dbReference type="SUPFAM" id="SSF69360">
    <property type="entry name" value="Cell wall binding repeat"/>
    <property type="match status" value="1"/>
</dbReference>
<evidence type="ECO:0000313" key="5">
    <source>
        <dbReference type="Proteomes" id="UP001248134"/>
    </source>
</evidence>
<dbReference type="Proteomes" id="UP001248134">
    <property type="component" value="Unassembled WGS sequence"/>
</dbReference>
<keyword evidence="1" id="KW-0677">Repeat</keyword>
<dbReference type="InterPro" id="IPR018337">
    <property type="entry name" value="Cell_wall/Cho-bd_repeat"/>
</dbReference>
<feature type="repeat" description="Cell wall-binding" evidence="2">
    <location>
        <begin position="155"/>
        <end position="174"/>
    </location>
</feature>
<feature type="repeat" description="Cell wall-binding" evidence="2">
    <location>
        <begin position="95"/>
        <end position="114"/>
    </location>
</feature>
<feature type="repeat" description="Cell wall-binding" evidence="2">
    <location>
        <begin position="75"/>
        <end position="94"/>
    </location>
</feature>
<evidence type="ECO:0000256" key="1">
    <source>
        <dbReference type="ARBA" id="ARBA00022737"/>
    </source>
</evidence>
<feature type="signal peptide" evidence="3">
    <location>
        <begin position="1"/>
        <end position="23"/>
    </location>
</feature>
<name>A0AAJ3R8V5_9BACI</name>
<feature type="repeat" description="Cell wall-binding" evidence="2">
    <location>
        <begin position="175"/>
        <end position="194"/>
    </location>
</feature>